<accession>A0A6A4SSW7</accession>
<feature type="region of interest" description="Disordered" evidence="1">
    <location>
        <begin position="36"/>
        <end position="66"/>
    </location>
</feature>
<comment type="caution">
    <text evidence="2">The sequence shown here is derived from an EMBL/GenBank/DDBJ whole genome shotgun (WGS) entry which is preliminary data.</text>
</comment>
<name>A0A6A4SSW7_SCOMX</name>
<gene>
    <name evidence="2" type="ORF">F2P81_011057</name>
</gene>
<sequence>MFIAVCGDVEKLLMRIIWSVGRRAAVRPLYRFHQPHHLPAVKDNQEQTPPTRSRTLRPRSRPVTDR</sequence>
<reference evidence="2 3" key="1">
    <citation type="submission" date="2019-06" db="EMBL/GenBank/DDBJ databases">
        <title>Draft genomes of female and male turbot (Scophthalmus maximus).</title>
        <authorList>
            <person name="Xu H."/>
            <person name="Xu X.-W."/>
            <person name="Shao C."/>
            <person name="Chen S."/>
        </authorList>
    </citation>
    <scope>NUCLEOTIDE SEQUENCE [LARGE SCALE GENOMIC DNA]</scope>
    <source>
        <strain evidence="2">Ysfricsl-2016a</strain>
        <tissue evidence="2">Blood</tissue>
    </source>
</reference>
<evidence type="ECO:0000256" key="1">
    <source>
        <dbReference type="SAM" id="MobiDB-lite"/>
    </source>
</evidence>
<dbReference type="AlphaFoldDB" id="A0A6A4SSW7"/>
<evidence type="ECO:0000313" key="3">
    <source>
        <dbReference type="Proteomes" id="UP000438429"/>
    </source>
</evidence>
<dbReference type="EMBL" id="VEVO01000010">
    <property type="protein sequence ID" value="KAF0035745.1"/>
    <property type="molecule type" value="Genomic_DNA"/>
</dbReference>
<protein>
    <submittedName>
        <fullName evidence="2">Uncharacterized protein</fullName>
    </submittedName>
</protein>
<dbReference type="Proteomes" id="UP000438429">
    <property type="component" value="Unassembled WGS sequence"/>
</dbReference>
<proteinExistence type="predicted"/>
<organism evidence="2 3">
    <name type="scientific">Scophthalmus maximus</name>
    <name type="common">Turbot</name>
    <name type="synonym">Psetta maxima</name>
    <dbReference type="NCBI Taxonomy" id="52904"/>
    <lineage>
        <taxon>Eukaryota</taxon>
        <taxon>Metazoa</taxon>
        <taxon>Chordata</taxon>
        <taxon>Craniata</taxon>
        <taxon>Vertebrata</taxon>
        <taxon>Euteleostomi</taxon>
        <taxon>Actinopterygii</taxon>
        <taxon>Neopterygii</taxon>
        <taxon>Teleostei</taxon>
        <taxon>Neoteleostei</taxon>
        <taxon>Acanthomorphata</taxon>
        <taxon>Carangaria</taxon>
        <taxon>Pleuronectiformes</taxon>
        <taxon>Pleuronectoidei</taxon>
        <taxon>Scophthalmidae</taxon>
        <taxon>Scophthalmus</taxon>
    </lineage>
</organism>
<evidence type="ECO:0000313" key="2">
    <source>
        <dbReference type="EMBL" id="KAF0035745.1"/>
    </source>
</evidence>